<dbReference type="Proteomes" id="UP000310108">
    <property type="component" value="Unassembled WGS sequence"/>
</dbReference>
<proteinExistence type="predicted"/>
<accession>A0A4U6X0B0</accession>
<feature type="compositionally biased region" description="Basic and acidic residues" evidence="1">
    <location>
        <begin position="34"/>
        <end position="47"/>
    </location>
</feature>
<organism evidence="2 3">
    <name type="scientific">Colletotrichum tanaceti</name>
    <dbReference type="NCBI Taxonomy" id="1306861"/>
    <lineage>
        <taxon>Eukaryota</taxon>
        <taxon>Fungi</taxon>
        <taxon>Dikarya</taxon>
        <taxon>Ascomycota</taxon>
        <taxon>Pezizomycotina</taxon>
        <taxon>Sordariomycetes</taxon>
        <taxon>Hypocreomycetidae</taxon>
        <taxon>Glomerellales</taxon>
        <taxon>Glomerellaceae</taxon>
        <taxon>Colletotrichum</taxon>
        <taxon>Colletotrichum destructivum species complex</taxon>
    </lineage>
</organism>
<sequence>MTTSPRASRTTPDLFAIFPSSSGSLSGFGGPNLRIERDTKQDERRDRLSHPAYVRIEIPAGPFLLWDLNPRRRYRRRDRPPACQLTLDHSPVPPVPPALIGMQFTRVDWEHLLHQRDQV</sequence>
<comment type="caution">
    <text evidence="2">The sequence shown here is derived from an EMBL/GenBank/DDBJ whole genome shotgun (WGS) entry which is preliminary data.</text>
</comment>
<gene>
    <name evidence="2" type="ORF">CTA1_8914</name>
</gene>
<keyword evidence="3" id="KW-1185">Reference proteome</keyword>
<name>A0A4U6X0B0_9PEZI</name>
<evidence type="ECO:0000313" key="3">
    <source>
        <dbReference type="Proteomes" id="UP000310108"/>
    </source>
</evidence>
<evidence type="ECO:0000256" key="1">
    <source>
        <dbReference type="SAM" id="MobiDB-lite"/>
    </source>
</evidence>
<reference evidence="2 3" key="1">
    <citation type="journal article" date="2019" name="PLoS ONE">
        <title>Comparative genome analysis indicates high evolutionary potential of pathogenicity genes in Colletotrichum tanaceti.</title>
        <authorList>
            <person name="Lelwala R.V."/>
            <person name="Korhonen P.K."/>
            <person name="Young N.D."/>
            <person name="Scott J.B."/>
            <person name="Ades P.A."/>
            <person name="Gasser R.B."/>
            <person name="Taylor P.W.J."/>
        </authorList>
    </citation>
    <scope>NUCLEOTIDE SEQUENCE [LARGE SCALE GENOMIC DNA]</scope>
    <source>
        <strain evidence="2">BRIP57314</strain>
    </source>
</reference>
<dbReference type="AlphaFoldDB" id="A0A4U6X0B0"/>
<dbReference type="EMBL" id="PJEX01001181">
    <property type="protein sequence ID" value="TKW48313.1"/>
    <property type="molecule type" value="Genomic_DNA"/>
</dbReference>
<protein>
    <submittedName>
        <fullName evidence="2">Uncharacterized protein</fullName>
    </submittedName>
</protein>
<feature type="region of interest" description="Disordered" evidence="1">
    <location>
        <begin position="28"/>
        <end position="47"/>
    </location>
</feature>
<evidence type="ECO:0000313" key="2">
    <source>
        <dbReference type="EMBL" id="TKW48313.1"/>
    </source>
</evidence>